<evidence type="ECO:0000313" key="1">
    <source>
        <dbReference type="EMBL" id="QEL11812.1"/>
    </source>
</evidence>
<dbReference type="RefSeq" id="WP_070978781.1">
    <property type="nucleotide sequence ID" value="NZ_CP043420.1"/>
</dbReference>
<proteinExistence type="predicted"/>
<dbReference type="EMBL" id="CP043420">
    <property type="protein sequence ID" value="QEL11812.1"/>
    <property type="molecule type" value="Genomic_DNA"/>
</dbReference>
<gene>
    <name evidence="1" type="ORF">FY550_12125</name>
</gene>
<sequence length="460" mass="51093">MSQWLRYPIDLARRFFHSIAYYPTLLSLIYLLLAITLIELPDYPTRDMLSAAPDKLLFNDLETPRSLLSSMISSIISLAVFSFSTVMVVLSQAASNYSLKLMFGLMTARFHQMVLGNYLGTIVYSLVLLTGLGNADSVTIWASMGVYLGIAMTLLCMALFVYFIHHTSRSIEVNTVTSSLGTRTRRSLHRASERYSDGHYRQVLPTPQPSEQAHRICARSSGYVQSAALSSLGKVAQTHDGTLHIDFTFGSFVVEGQVVMRWSGPLPEADENQTREAAVSTFEGQLIQELNYLEGESIELRYAYGFTQLMETAIKALSPGINAPGTALLCINQLTDLLSRRQQLEVPNAWQDNEGTTRVVWDEVSFEDLLYRSVGPILDYGHQDISVCLSLLALLRALANTDTDEAGLTALQGHADRVMAALNKMTLYPVDRRFIEARLGSGGSRLYLPNHLAPSEAIRE</sequence>
<protein>
    <submittedName>
        <fullName evidence="1">DUF2254 domain-containing protein</fullName>
    </submittedName>
</protein>
<dbReference type="KEGG" id="kuy:FY550_12125"/>
<keyword evidence="2" id="KW-1185">Reference proteome</keyword>
<dbReference type="OrthoDB" id="2955631at2"/>
<organism evidence="1 2">
    <name type="scientific">Kushneria phosphatilytica</name>
    <dbReference type="NCBI Taxonomy" id="657387"/>
    <lineage>
        <taxon>Bacteria</taxon>
        <taxon>Pseudomonadati</taxon>
        <taxon>Pseudomonadota</taxon>
        <taxon>Gammaproteobacteria</taxon>
        <taxon>Oceanospirillales</taxon>
        <taxon>Halomonadaceae</taxon>
        <taxon>Kushneria</taxon>
    </lineage>
</organism>
<dbReference type="InterPro" id="IPR018723">
    <property type="entry name" value="DUF2254_membrane"/>
</dbReference>
<dbReference type="AlphaFoldDB" id="A0A1S1NVJ6"/>
<name>A0A1S1NVJ6_9GAMM</name>
<dbReference type="STRING" id="657387.BH688_09545"/>
<evidence type="ECO:0000313" key="2">
    <source>
        <dbReference type="Proteomes" id="UP000322553"/>
    </source>
</evidence>
<reference evidence="1 2" key="1">
    <citation type="submission" date="2019-08" db="EMBL/GenBank/DDBJ databases">
        <title>Complete genome sequence of Kushneria sp. YCWA18, a halophilic phosphate-solubilizing bacterium isolated from Daqiao saltern in China.</title>
        <authorList>
            <person name="Du G.-X."/>
            <person name="Qu L.-Y."/>
        </authorList>
    </citation>
    <scope>NUCLEOTIDE SEQUENCE [LARGE SCALE GENOMIC DNA]</scope>
    <source>
        <strain evidence="1 2">YCWA18</strain>
    </source>
</reference>
<dbReference type="Proteomes" id="UP000322553">
    <property type="component" value="Chromosome"/>
</dbReference>
<dbReference type="Pfam" id="PF10011">
    <property type="entry name" value="DUF2254"/>
    <property type="match status" value="1"/>
</dbReference>
<accession>A0A1S1NVJ6</accession>